<dbReference type="InterPro" id="IPR010916">
    <property type="entry name" value="TonB_box_CS"/>
</dbReference>
<dbReference type="GO" id="GO:0015344">
    <property type="term" value="F:siderophore uptake transmembrane transporter activity"/>
    <property type="evidence" value="ECO:0007669"/>
    <property type="project" value="TreeGrafter"/>
</dbReference>
<dbReference type="InterPro" id="IPR000531">
    <property type="entry name" value="Beta-barrel_TonB"/>
</dbReference>
<dbReference type="SUPFAM" id="SSF56935">
    <property type="entry name" value="Porins"/>
    <property type="match status" value="1"/>
</dbReference>
<comment type="similarity">
    <text evidence="12 14">Belongs to the TonB-dependent receptor family.</text>
</comment>
<feature type="region of interest" description="Disordered" evidence="15">
    <location>
        <begin position="29"/>
        <end position="57"/>
    </location>
</feature>
<evidence type="ECO:0000256" key="15">
    <source>
        <dbReference type="SAM" id="MobiDB-lite"/>
    </source>
</evidence>
<dbReference type="AlphaFoldDB" id="A0A4R0YXN7"/>
<accession>A0A4R0YXN7</accession>
<evidence type="ECO:0000256" key="2">
    <source>
        <dbReference type="ARBA" id="ARBA00022448"/>
    </source>
</evidence>
<evidence type="ECO:0000256" key="7">
    <source>
        <dbReference type="ARBA" id="ARBA00023004"/>
    </source>
</evidence>
<evidence type="ECO:0000313" key="19">
    <source>
        <dbReference type="EMBL" id="TCI11442.1"/>
    </source>
</evidence>
<dbReference type="Proteomes" id="UP000291822">
    <property type="component" value="Unassembled WGS sequence"/>
</dbReference>
<evidence type="ECO:0000256" key="1">
    <source>
        <dbReference type="ARBA" id="ARBA00004571"/>
    </source>
</evidence>
<feature type="domain" description="TonB-dependent receptor-like beta-barrel" evidence="17">
    <location>
        <begin position="265"/>
        <end position="759"/>
    </location>
</feature>
<dbReference type="Gene3D" id="2.170.130.10">
    <property type="entry name" value="TonB-dependent receptor, plug domain"/>
    <property type="match status" value="1"/>
</dbReference>
<dbReference type="PROSITE" id="PS00430">
    <property type="entry name" value="TONB_DEPENDENT_REC_1"/>
    <property type="match status" value="1"/>
</dbReference>
<protein>
    <submittedName>
        <fullName evidence="19">TonB-dependent receptor</fullName>
    </submittedName>
</protein>
<keyword evidence="11 12" id="KW-0998">Cell outer membrane</keyword>
<evidence type="ECO:0000256" key="5">
    <source>
        <dbReference type="ARBA" id="ARBA00022692"/>
    </source>
</evidence>
<reference evidence="19 20" key="1">
    <citation type="submission" date="2019-02" db="EMBL/GenBank/DDBJ databases">
        <title>Dyella amyloliquefaciens sp. nov., isolated from forest soil.</title>
        <authorList>
            <person name="Gao Z.-H."/>
            <person name="Qiu L.-H."/>
        </authorList>
    </citation>
    <scope>NUCLEOTIDE SEQUENCE [LARGE SCALE GENOMIC DNA]</scope>
    <source>
        <strain evidence="19 20">KACC 12747</strain>
    </source>
</reference>
<organism evidence="19 20">
    <name type="scientific">Dyella soli</name>
    <dbReference type="NCBI Taxonomy" id="522319"/>
    <lineage>
        <taxon>Bacteria</taxon>
        <taxon>Pseudomonadati</taxon>
        <taxon>Pseudomonadota</taxon>
        <taxon>Gammaproteobacteria</taxon>
        <taxon>Lysobacterales</taxon>
        <taxon>Rhodanobacteraceae</taxon>
        <taxon>Dyella</taxon>
    </lineage>
</organism>
<evidence type="ECO:0000256" key="10">
    <source>
        <dbReference type="ARBA" id="ARBA00023136"/>
    </source>
</evidence>
<dbReference type="InterPro" id="IPR036942">
    <property type="entry name" value="Beta-barrel_TonB_sf"/>
</dbReference>
<dbReference type="PANTHER" id="PTHR32552:SF89">
    <property type="entry name" value="CATECHOLATE SIDEROPHORE RECEPTOR FIU"/>
    <property type="match status" value="1"/>
</dbReference>
<keyword evidence="9 13" id="KW-0798">TonB box</keyword>
<evidence type="ECO:0000256" key="4">
    <source>
        <dbReference type="ARBA" id="ARBA00022496"/>
    </source>
</evidence>
<keyword evidence="20" id="KW-1185">Reference proteome</keyword>
<evidence type="ECO:0000256" key="12">
    <source>
        <dbReference type="PROSITE-ProRule" id="PRU01360"/>
    </source>
</evidence>
<evidence type="ECO:0000256" key="14">
    <source>
        <dbReference type="RuleBase" id="RU003357"/>
    </source>
</evidence>
<evidence type="ECO:0000256" key="3">
    <source>
        <dbReference type="ARBA" id="ARBA00022452"/>
    </source>
</evidence>
<dbReference type="InterPro" id="IPR039426">
    <property type="entry name" value="TonB-dep_rcpt-like"/>
</dbReference>
<feature type="compositionally biased region" description="Low complexity" evidence="15">
    <location>
        <begin position="43"/>
        <end position="55"/>
    </location>
</feature>
<comment type="subcellular location">
    <subcellularLocation>
        <location evidence="1 12">Cell outer membrane</location>
        <topology evidence="1 12">Multi-pass membrane protein</topology>
    </subcellularLocation>
</comment>
<evidence type="ECO:0000256" key="6">
    <source>
        <dbReference type="ARBA" id="ARBA00022729"/>
    </source>
</evidence>
<evidence type="ECO:0000256" key="16">
    <source>
        <dbReference type="SAM" id="SignalP"/>
    </source>
</evidence>
<evidence type="ECO:0000256" key="9">
    <source>
        <dbReference type="ARBA" id="ARBA00023077"/>
    </source>
</evidence>
<feature type="chain" id="PRO_5020728753" evidence="16">
    <location>
        <begin position="24"/>
        <end position="815"/>
    </location>
</feature>
<feature type="signal peptide" evidence="16">
    <location>
        <begin position="1"/>
        <end position="23"/>
    </location>
</feature>
<evidence type="ECO:0000259" key="18">
    <source>
        <dbReference type="Pfam" id="PF07715"/>
    </source>
</evidence>
<dbReference type="Gene3D" id="2.40.170.20">
    <property type="entry name" value="TonB-dependent receptor, beta-barrel domain"/>
    <property type="match status" value="1"/>
</dbReference>
<proteinExistence type="inferred from homology"/>
<dbReference type="EMBL" id="SJTG01000002">
    <property type="protein sequence ID" value="TCI11442.1"/>
    <property type="molecule type" value="Genomic_DNA"/>
</dbReference>
<evidence type="ECO:0000259" key="17">
    <source>
        <dbReference type="Pfam" id="PF00593"/>
    </source>
</evidence>
<keyword evidence="3 12" id="KW-1134">Transmembrane beta strand</keyword>
<dbReference type="PANTHER" id="PTHR32552">
    <property type="entry name" value="FERRICHROME IRON RECEPTOR-RELATED"/>
    <property type="match status" value="1"/>
</dbReference>
<feature type="short sequence motif" description="TonB box" evidence="13">
    <location>
        <begin position="65"/>
        <end position="71"/>
    </location>
</feature>
<dbReference type="InterPro" id="IPR037066">
    <property type="entry name" value="Plug_dom_sf"/>
</dbReference>
<dbReference type="PROSITE" id="PS52016">
    <property type="entry name" value="TONB_DEPENDENT_REC_3"/>
    <property type="match status" value="1"/>
</dbReference>
<name>A0A4R0YXN7_9GAMM</name>
<keyword evidence="4" id="KW-0410">Iron transport</keyword>
<sequence length="815" mass="88975">MKRNHLSLAIAAVFCLAAGAASAQDAATQDGQPAANKEAAQRTSVSSTSNTTTSNDTKRVQQLNTVTVEAQSLSLGGGLMSVQTAPKAVSTIGRDAIVKAPPGSNFTQMISSIPGVNSSTDDVTGLSDGNYSIRGFSSSEIGMTVNGAPITDSGSYAVFATEYGDSENYGDITVLQGIPDVDMPDSGAAGGHIAWATIDPTHTAGLDVTQSVGSHDYRRTFVRLNTGDLGPVRSWLSYSDNSVDKWRGAGDLKVTKVEGKSLWTIDDNNSVSASLQYNREVRNNYFSVGKADVEKHGYFYDYDTTYTPGDSQYYQLHTNPFRNYMASLDGEFKLADTLRLSVVPYFQFGDGGGGTGNSFFAETTNSTLNQYESAHQDLNQDGQIVTGPNGKKALVYGFSSSTTYRPGVVVKFNQDLSLNNSLEYGFWYERSRQQQNDAFSMASWATGVPNNIWGDSDFVLYPDGQVQRAYQEYTTTEIKKGFITDTWTPNDQWMFSAGAAYLHVDRAGFAYENPGSAGGFGKAFGDADLSGTYHKVTPTLGVKYSPNENNQFYYGLGETFRAPPNGAVFLNQITGTAANKPESAWNNDLGYRFYGDRFSVNTMIYRSNFNNKTISAKDQLTGEPVYTEIARVKQQGFNAEASFNFTQQLKLYGSYSYTQATVESDLNAGKNKAGMYVYYPTDGKQLFNTPRNLVYTALSYDNGPLWMSIYGNYHSSMYGDFMNTEKVGGYSTFGVNAGYNFSDWASWFRKPYIKFNVANITDHHAFTNANNAGAFLANNSAGYLGPDGKPLATSAPYYSLLEPRTFMVTVGASFF</sequence>
<dbReference type="Pfam" id="PF00593">
    <property type="entry name" value="TonB_dep_Rec_b-barrel"/>
    <property type="match status" value="1"/>
</dbReference>
<feature type="domain" description="TonB-dependent receptor plug" evidence="18">
    <location>
        <begin position="82"/>
        <end position="191"/>
    </location>
</feature>
<dbReference type="InterPro" id="IPR012910">
    <property type="entry name" value="Plug_dom"/>
</dbReference>
<dbReference type="GO" id="GO:0009279">
    <property type="term" value="C:cell outer membrane"/>
    <property type="evidence" value="ECO:0007669"/>
    <property type="project" value="UniProtKB-SubCell"/>
</dbReference>
<evidence type="ECO:0000256" key="8">
    <source>
        <dbReference type="ARBA" id="ARBA00023065"/>
    </source>
</evidence>
<comment type="caution">
    <text evidence="19">The sequence shown here is derived from an EMBL/GenBank/DDBJ whole genome shotgun (WGS) entry which is preliminary data.</text>
</comment>
<evidence type="ECO:0000256" key="11">
    <source>
        <dbReference type="ARBA" id="ARBA00023237"/>
    </source>
</evidence>
<keyword evidence="19" id="KW-0675">Receptor</keyword>
<keyword evidence="8" id="KW-0406">Ion transport</keyword>
<keyword evidence="6 16" id="KW-0732">Signal</keyword>
<evidence type="ECO:0000256" key="13">
    <source>
        <dbReference type="PROSITE-ProRule" id="PRU10143"/>
    </source>
</evidence>
<keyword evidence="7" id="KW-0408">Iron</keyword>
<keyword evidence="2 12" id="KW-0813">Transport</keyword>
<keyword evidence="5 12" id="KW-0812">Transmembrane</keyword>
<gene>
    <name evidence="19" type="ORF">EZM97_18970</name>
</gene>
<keyword evidence="10 12" id="KW-0472">Membrane</keyword>
<dbReference type="Pfam" id="PF07715">
    <property type="entry name" value="Plug"/>
    <property type="match status" value="1"/>
</dbReference>
<evidence type="ECO:0000313" key="20">
    <source>
        <dbReference type="Proteomes" id="UP000291822"/>
    </source>
</evidence>